<reference evidence="1 2" key="1">
    <citation type="journal article" date="2014" name="BMC Genomics">
        <title>Comparative genomics of the major fungal agents of human and animal Sporotrichosis: Sporothrix schenckii and Sporothrix brasiliensis.</title>
        <authorList>
            <person name="Teixeira M.M."/>
            <person name="de Almeida L.G."/>
            <person name="Kubitschek-Barreira P."/>
            <person name="Alves F.L."/>
            <person name="Kioshima E.S."/>
            <person name="Abadio A.K."/>
            <person name="Fernandes L."/>
            <person name="Derengowski L.S."/>
            <person name="Ferreira K.S."/>
            <person name="Souza R.C."/>
            <person name="Ruiz J.C."/>
            <person name="de Andrade N.C."/>
            <person name="Paes H.C."/>
            <person name="Nicola A.M."/>
            <person name="Albuquerque P."/>
            <person name="Gerber A.L."/>
            <person name="Martins V.P."/>
            <person name="Peconick L.D."/>
            <person name="Neto A.V."/>
            <person name="Chaucanez C.B."/>
            <person name="Silva P.A."/>
            <person name="Cunha O.L."/>
            <person name="de Oliveira F.F."/>
            <person name="dos Santos T.C."/>
            <person name="Barros A.L."/>
            <person name="Soares M.A."/>
            <person name="de Oliveira L.M."/>
            <person name="Marini M.M."/>
            <person name="Villalobos-Duno H."/>
            <person name="Cunha M.M."/>
            <person name="de Hoog S."/>
            <person name="da Silveira J.F."/>
            <person name="Henrissat B."/>
            <person name="Nino-Vega G.A."/>
            <person name="Cisalpino P.S."/>
            <person name="Mora-Montes H.M."/>
            <person name="Almeida S.R."/>
            <person name="Stajich J.E."/>
            <person name="Lopes-Bezerra L.M."/>
            <person name="Vasconcelos A.T."/>
            <person name="Felipe M.S."/>
        </authorList>
    </citation>
    <scope>NUCLEOTIDE SEQUENCE [LARGE SCALE GENOMIC DNA]</scope>
    <source>
        <strain evidence="1 2">1099-18</strain>
    </source>
</reference>
<organism evidence="1 2">
    <name type="scientific">Sporothrix schenckii 1099-18</name>
    <dbReference type="NCBI Taxonomy" id="1397361"/>
    <lineage>
        <taxon>Eukaryota</taxon>
        <taxon>Fungi</taxon>
        <taxon>Dikarya</taxon>
        <taxon>Ascomycota</taxon>
        <taxon>Pezizomycotina</taxon>
        <taxon>Sordariomycetes</taxon>
        <taxon>Sordariomycetidae</taxon>
        <taxon>Ophiostomatales</taxon>
        <taxon>Ophiostomataceae</taxon>
        <taxon>Sporothrix</taxon>
    </lineage>
</organism>
<dbReference type="GeneID" id="27664091"/>
<dbReference type="KEGG" id="ssck:SPSK_01915"/>
<dbReference type="VEuPathDB" id="FungiDB:SPSK_01915"/>
<evidence type="ECO:0000313" key="2">
    <source>
        <dbReference type="Proteomes" id="UP000033710"/>
    </source>
</evidence>
<sequence>MVSASASRDWPKLKHAERDVRRSRLLDSKLVTERCQGAASEKQCDIHGDCFVAAAVFSPQSRLVTDWAEAGEGETKTERIGHLGVSQRVVVRWYLWHALAQNRSFGEAITNSLRERSIERQDAFVYENGQSGYLTYANRSPVLDLASPNPRNRPFVPAVDAKYKVRTTARPNVQGEDQKKCRGHNIIRLAWDVDVQADLNISLPVPDNGNMK</sequence>
<accession>A0A0F2MCQ5</accession>
<evidence type="ECO:0000313" key="1">
    <source>
        <dbReference type="EMBL" id="KJR87458.1"/>
    </source>
</evidence>
<dbReference type="AlphaFoldDB" id="A0A0F2MCQ5"/>
<dbReference type="RefSeq" id="XP_016590134.1">
    <property type="nucleotide sequence ID" value="XM_016728814.1"/>
</dbReference>
<name>A0A0F2MCQ5_SPOSC</name>
<reference evidence="1 2" key="2">
    <citation type="journal article" date="2015" name="Eukaryot. Cell">
        <title>Asexual propagation of a virulent clone complex in a human and feline outbreak of sporotrichosis.</title>
        <authorList>
            <person name="Teixeira Mde M."/>
            <person name="Rodrigues A.M."/>
            <person name="Tsui C.K."/>
            <person name="de Almeida L.G."/>
            <person name="Van Diepeningen A.D."/>
            <person name="van den Ende B.G."/>
            <person name="Fernandes G.F."/>
            <person name="Kano R."/>
            <person name="Hamelin R.C."/>
            <person name="Lopes-Bezerra L.M."/>
            <person name="Vasconcelos A.T."/>
            <person name="de Hoog S."/>
            <person name="de Camargo Z.P."/>
            <person name="Felipe M.S."/>
        </authorList>
    </citation>
    <scope>NUCLEOTIDE SEQUENCE [LARGE SCALE GENOMIC DNA]</scope>
    <source>
        <strain evidence="1 2">1099-18</strain>
    </source>
</reference>
<protein>
    <submittedName>
        <fullName evidence="1">Uncharacterized protein</fullName>
    </submittedName>
</protein>
<dbReference type="Proteomes" id="UP000033710">
    <property type="component" value="Unassembled WGS sequence"/>
</dbReference>
<gene>
    <name evidence="1" type="ORF">SPSK_01915</name>
</gene>
<proteinExistence type="predicted"/>
<comment type="caution">
    <text evidence="1">The sequence shown here is derived from an EMBL/GenBank/DDBJ whole genome shotgun (WGS) entry which is preliminary data.</text>
</comment>
<dbReference type="EMBL" id="AXCR01000005">
    <property type="protein sequence ID" value="KJR87458.1"/>
    <property type="molecule type" value="Genomic_DNA"/>
</dbReference>